<evidence type="ECO:0000313" key="3">
    <source>
        <dbReference type="EMBL" id="OGL80956.1"/>
    </source>
</evidence>
<evidence type="ECO:0000313" key="4">
    <source>
        <dbReference type="Proteomes" id="UP000176897"/>
    </source>
</evidence>
<dbReference type="Proteomes" id="UP000176897">
    <property type="component" value="Unassembled WGS sequence"/>
</dbReference>
<name>A0A1F7URQ8_9BACT</name>
<comment type="caution">
    <text evidence="3">The sequence shown here is derived from an EMBL/GenBank/DDBJ whole genome shotgun (WGS) entry which is preliminary data.</text>
</comment>
<dbReference type="PANTHER" id="PTHR43566">
    <property type="entry name" value="CONSERVED PROTEIN"/>
    <property type="match status" value="1"/>
</dbReference>
<dbReference type="SUPFAM" id="SSF52540">
    <property type="entry name" value="P-loop containing nucleoside triphosphate hydrolases"/>
    <property type="match status" value="1"/>
</dbReference>
<evidence type="ECO:0008006" key="5">
    <source>
        <dbReference type="Google" id="ProtNLM"/>
    </source>
</evidence>
<dbReference type="InterPro" id="IPR041682">
    <property type="entry name" value="AAA_14"/>
</dbReference>
<reference evidence="3 4" key="1">
    <citation type="journal article" date="2016" name="Nat. Commun.">
        <title>Thousands of microbial genomes shed light on interconnected biogeochemical processes in an aquifer system.</title>
        <authorList>
            <person name="Anantharaman K."/>
            <person name="Brown C.T."/>
            <person name="Hug L.A."/>
            <person name="Sharon I."/>
            <person name="Castelle C.J."/>
            <person name="Probst A.J."/>
            <person name="Thomas B.C."/>
            <person name="Singh A."/>
            <person name="Wilkins M.J."/>
            <person name="Karaoz U."/>
            <person name="Brodie E.L."/>
            <person name="Williams K.H."/>
            <person name="Hubbard S.S."/>
            <person name="Banfield J.F."/>
        </authorList>
    </citation>
    <scope>NUCLEOTIDE SEQUENCE [LARGE SCALE GENOMIC DNA]</scope>
</reference>
<dbReference type="STRING" id="1802401.A3B21_03245"/>
<protein>
    <recommendedName>
        <fullName evidence="5">AAA family ATPase</fullName>
    </recommendedName>
</protein>
<dbReference type="PANTHER" id="PTHR43566:SF1">
    <property type="entry name" value="AAA+ ATPASE DOMAIN-CONTAINING PROTEIN"/>
    <property type="match status" value="1"/>
</dbReference>
<dbReference type="Pfam" id="PF13173">
    <property type="entry name" value="AAA_14"/>
    <property type="match status" value="1"/>
</dbReference>
<dbReference type="InterPro" id="IPR027417">
    <property type="entry name" value="P-loop_NTPase"/>
</dbReference>
<dbReference type="AlphaFoldDB" id="A0A1F7URQ8"/>
<sequence length="392" mass="46384">MIQERYIQRIIGENLKEKMVFLGGPRQVGKTTLAKQIAKQEYPRSLYLNWDYREDRAQMLSGKIPGDTPLVIFDEFHKYRLWKTRVKGLFDKYHDRLHILVTGSARLDVYRRGGDSLMGRYYYYRLHPFSLAEMLEFNAMPQILGELIFPEFLPKARAALDDLFVFGGFPEPLLKKDQKVLRQFHNQYVDRLVREDIRDIESIRDLSSLQVLVDLLPHKVGALLSLNALREDLEVAHKTVALWMDILERFYYHFRIYPFAFATIKSLRKEPKMYLWDWSQVEDEAQRFENMVASHLLKFVHFLYDAEGYRVALHFLRDRAGHETDFLVTVDKKPWFAVEVKWADTQVSKSLRYFTEKLRIPFAYQVAHEPKVDFLQNGVRVMSADKFLSALV</sequence>
<gene>
    <name evidence="3" type="ORF">A3B21_03245</name>
</gene>
<proteinExistence type="predicted"/>
<dbReference type="Pfam" id="PF13635">
    <property type="entry name" value="DUF4143"/>
    <property type="match status" value="1"/>
</dbReference>
<feature type="domain" description="DUF4143" evidence="2">
    <location>
        <begin position="195"/>
        <end position="342"/>
    </location>
</feature>
<feature type="domain" description="AAA" evidence="1">
    <location>
        <begin position="17"/>
        <end position="135"/>
    </location>
</feature>
<dbReference type="InterPro" id="IPR025420">
    <property type="entry name" value="DUF4143"/>
</dbReference>
<evidence type="ECO:0000259" key="2">
    <source>
        <dbReference type="Pfam" id="PF13635"/>
    </source>
</evidence>
<organism evidence="3 4">
    <name type="scientific">Candidatus Uhrbacteria bacterium RIFCSPLOWO2_01_FULL_47_24</name>
    <dbReference type="NCBI Taxonomy" id="1802401"/>
    <lineage>
        <taxon>Bacteria</taxon>
        <taxon>Candidatus Uhriibacteriota</taxon>
    </lineage>
</organism>
<dbReference type="Gene3D" id="3.40.50.300">
    <property type="entry name" value="P-loop containing nucleotide triphosphate hydrolases"/>
    <property type="match status" value="1"/>
</dbReference>
<accession>A0A1F7URQ8</accession>
<evidence type="ECO:0000259" key="1">
    <source>
        <dbReference type="Pfam" id="PF13173"/>
    </source>
</evidence>
<dbReference type="EMBL" id="MGEJ01000012">
    <property type="protein sequence ID" value="OGL80956.1"/>
    <property type="molecule type" value="Genomic_DNA"/>
</dbReference>